<comment type="caution">
    <text evidence="1">The sequence shown here is derived from an EMBL/GenBank/DDBJ whole genome shotgun (WGS) entry which is preliminary data.</text>
</comment>
<dbReference type="EMBL" id="BDEQ01000001">
    <property type="protein sequence ID" value="GAT99428.1"/>
    <property type="molecule type" value="Genomic_DNA"/>
</dbReference>
<evidence type="ECO:0000313" key="2">
    <source>
        <dbReference type="Proteomes" id="UP000078387"/>
    </source>
</evidence>
<proteinExistence type="predicted"/>
<accession>A0A175K132</accession>
<dbReference type="VEuPathDB" id="AmoebaDB:EHI5A_135940"/>
<protein>
    <submittedName>
        <fullName evidence="1">Uncharacterized protein</fullName>
    </submittedName>
</protein>
<dbReference type="VEuPathDB" id="AmoebaDB:EHI_046150"/>
<dbReference type="AlphaFoldDB" id="A0A175K132"/>
<dbReference type="Proteomes" id="UP000078387">
    <property type="component" value="Unassembled WGS sequence"/>
</dbReference>
<evidence type="ECO:0000313" key="1">
    <source>
        <dbReference type="EMBL" id="GAT99428.1"/>
    </source>
</evidence>
<name>A0A175K132_ENTHI</name>
<organism evidence="1 2">
    <name type="scientific">Entamoeba histolytica</name>
    <dbReference type="NCBI Taxonomy" id="5759"/>
    <lineage>
        <taxon>Eukaryota</taxon>
        <taxon>Amoebozoa</taxon>
        <taxon>Evosea</taxon>
        <taxon>Archamoebae</taxon>
        <taxon>Mastigamoebida</taxon>
        <taxon>Entamoebidae</taxon>
        <taxon>Entamoeba</taxon>
    </lineage>
</organism>
<gene>
    <name evidence="1" type="ORF">CL6EHI_046150</name>
</gene>
<sequence length="112" mass="12576">MINNQNEMIYFEENDITSVSLNKRKGCSLQIGYTTYSDKITTHVHILICAGETLEICYLNEKAGDLIPTLVDGFSLYINSGYPTIGVEPFKGQTPQLLSWRLNGELSLWNLG</sequence>
<dbReference type="eggNOG" id="ENOG502RI6R">
    <property type="taxonomic scope" value="Eukaryota"/>
</dbReference>
<reference evidence="1 2" key="1">
    <citation type="submission" date="2016-05" db="EMBL/GenBank/DDBJ databases">
        <title>First whole genome sequencing of Entamoeba histolytica HM1:IMSS-clone-6.</title>
        <authorList>
            <person name="Mukherjee Avik.K."/>
            <person name="Izumyama S."/>
            <person name="Nakada-Tsukui K."/>
            <person name="Nozaki T."/>
        </authorList>
    </citation>
    <scope>NUCLEOTIDE SEQUENCE [LARGE SCALE GENOMIC DNA]</scope>
    <source>
        <strain evidence="1 2">HM1:IMSS clone 6</strain>
    </source>
</reference>
<dbReference type="VEuPathDB" id="AmoebaDB:KM1_329920"/>